<evidence type="ECO:0000313" key="2">
    <source>
        <dbReference type="Proteomes" id="UP001212997"/>
    </source>
</evidence>
<dbReference type="Gene3D" id="3.30.565.10">
    <property type="entry name" value="Histidine kinase-like ATPase, C-terminal domain"/>
    <property type="match status" value="1"/>
</dbReference>
<comment type="caution">
    <text evidence="1">The sequence shown here is derived from an EMBL/GenBank/DDBJ whole genome shotgun (WGS) entry which is preliminary data.</text>
</comment>
<protein>
    <recommendedName>
        <fullName evidence="3">ATP-binding protein</fullName>
    </recommendedName>
</protein>
<gene>
    <name evidence="1" type="ORF">NLI96_g13129</name>
</gene>
<reference evidence="1" key="1">
    <citation type="submission" date="2022-07" db="EMBL/GenBank/DDBJ databases">
        <title>Genome Sequence of Physisporinus lineatus.</title>
        <authorList>
            <person name="Buettner E."/>
        </authorList>
    </citation>
    <scope>NUCLEOTIDE SEQUENCE</scope>
    <source>
        <strain evidence="1">VT162</strain>
    </source>
</reference>
<proteinExistence type="predicted"/>
<evidence type="ECO:0000313" key="1">
    <source>
        <dbReference type="EMBL" id="KAJ3473105.1"/>
    </source>
</evidence>
<evidence type="ECO:0008006" key="3">
    <source>
        <dbReference type="Google" id="ProtNLM"/>
    </source>
</evidence>
<sequence>MKRPKFARQAIVQRIGARRTQQERVRRINYLARKRAQSYASPIRGPFDTKLRREVVPVPEILDLGQNRQATLAIARTCRENCFLHRRSTVLDFTHTKKISSAAVLLLVAEIDRCRRLAGESMLTGTYPKDKKLHGQMRDSGFFEALHVKAKLDGAEKKYPMEYIKVVSGDEADGRLARALRLKLLGPYDVKVAQEAKSSFFRSLSEAMTNVSQHAYPEDTLHRKIRVVPKGWWMLGHINKLRSELKVMIVDQGIGIPRSLPRKHTLEVINDALSQLGVIKPTDGQMIKAAMEVGRSRMRQDNRGKGLNDLKKLIQACGSGRLRILSNRGEYIYTEGGKERLQAYDDSIYGTFIEWTVPLQAILPFLEDDRDEND</sequence>
<dbReference type="EMBL" id="JANAWD010001565">
    <property type="protein sequence ID" value="KAJ3473105.1"/>
    <property type="molecule type" value="Genomic_DNA"/>
</dbReference>
<name>A0AAD5UNK1_9APHY</name>
<organism evidence="1 2">
    <name type="scientific">Meripilus lineatus</name>
    <dbReference type="NCBI Taxonomy" id="2056292"/>
    <lineage>
        <taxon>Eukaryota</taxon>
        <taxon>Fungi</taxon>
        <taxon>Dikarya</taxon>
        <taxon>Basidiomycota</taxon>
        <taxon>Agaricomycotina</taxon>
        <taxon>Agaricomycetes</taxon>
        <taxon>Polyporales</taxon>
        <taxon>Meripilaceae</taxon>
        <taxon>Meripilus</taxon>
    </lineage>
</organism>
<keyword evidence="2" id="KW-1185">Reference proteome</keyword>
<accession>A0AAD5UNK1</accession>
<dbReference type="InterPro" id="IPR036890">
    <property type="entry name" value="HATPase_C_sf"/>
</dbReference>
<dbReference type="Proteomes" id="UP001212997">
    <property type="component" value="Unassembled WGS sequence"/>
</dbReference>
<dbReference type="AlphaFoldDB" id="A0AAD5UNK1"/>